<dbReference type="Proteomes" id="UP000239089">
    <property type="component" value="Unassembled WGS sequence"/>
</dbReference>
<dbReference type="OrthoDB" id="575490at356"/>
<gene>
    <name evidence="1" type="ORF">CCR94_16465</name>
</gene>
<organism evidence="1 2">
    <name type="scientific">Rhodoblastus sphagnicola</name>
    <dbReference type="NCBI Taxonomy" id="333368"/>
    <lineage>
        <taxon>Bacteria</taxon>
        <taxon>Pseudomonadati</taxon>
        <taxon>Pseudomonadota</taxon>
        <taxon>Alphaproteobacteria</taxon>
        <taxon>Hyphomicrobiales</taxon>
        <taxon>Rhodoblastaceae</taxon>
        <taxon>Rhodoblastus</taxon>
    </lineage>
</organism>
<dbReference type="EMBL" id="NHSJ01000100">
    <property type="protein sequence ID" value="PPQ28983.1"/>
    <property type="molecule type" value="Genomic_DNA"/>
</dbReference>
<name>A0A2S6N2Y4_9HYPH</name>
<evidence type="ECO:0000313" key="1">
    <source>
        <dbReference type="EMBL" id="PPQ28983.1"/>
    </source>
</evidence>
<reference evidence="1 2" key="1">
    <citation type="journal article" date="2018" name="Arch. Microbiol.">
        <title>New insights into the metabolic potential of the phototrophic purple bacterium Rhodopila globiformis DSM 161(T) from its draft genome sequence and evidence for a vanadium-dependent nitrogenase.</title>
        <authorList>
            <person name="Imhoff J.F."/>
            <person name="Rahn T."/>
            <person name="Kunzel S."/>
            <person name="Neulinger S.C."/>
        </authorList>
    </citation>
    <scope>NUCLEOTIDE SEQUENCE [LARGE SCALE GENOMIC DNA]</scope>
    <source>
        <strain evidence="1 2">DSM 16996</strain>
    </source>
</reference>
<keyword evidence="2" id="KW-1185">Reference proteome</keyword>
<evidence type="ECO:0000313" key="2">
    <source>
        <dbReference type="Proteomes" id="UP000239089"/>
    </source>
</evidence>
<proteinExistence type="predicted"/>
<accession>A0A2S6N2Y4</accession>
<comment type="caution">
    <text evidence="1">The sequence shown here is derived from an EMBL/GenBank/DDBJ whole genome shotgun (WGS) entry which is preliminary data.</text>
</comment>
<protein>
    <submittedName>
        <fullName evidence="1">Uncharacterized protein</fullName>
    </submittedName>
</protein>
<dbReference type="RefSeq" id="WP_104508940.1">
    <property type="nucleotide sequence ID" value="NZ_NHSJ01000100.1"/>
</dbReference>
<sequence>MMTNELLAGLGQQPLPPQPTREEVVQIIDEVRKAFGAPGDWGYGTSKGDSLLRLYTVARLLSRPVVAADSEAANA</sequence>
<dbReference type="AlphaFoldDB" id="A0A2S6N2Y4"/>